<dbReference type="EMBL" id="JBHFNQ010000065">
    <property type="protein sequence ID" value="MFB2877016.1"/>
    <property type="molecule type" value="Genomic_DNA"/>
</dbReference>
<dbReference type="Proteomes" id="UP001576774">
    <property type="component" value="Unassembled WGS sequence"/>
</dbReference>
<accession>A0ABV4X3X1</accession>
<evidence type="ECO:0000256" key="3">
    <source>
        <dbReference type="ARBA" id="ARBA00022801"/>
    </source>
</evidence>
<evidence type="ECO:0000256" key="1">
    <source>
        <dbReference type="ARBA" id="ARBA00004370"/>
    </source>
</evidence>
<keyword evidence="4" id="KW-0342">GTP-binding</keyword>
<feature type="transmembrane region" description="Helical" evidence="6">
    <location>
        <begin position="31"/>
        <end position="51"/>
    </location>
</feature>
<keyword evidence="10" id="KW-1185">Reference proteome</keyword>
<sequence>MNKSLITPQTVELVSRLTGQKLSKEDMSPPVVFLVALVTVLLGVIYADGTVSAEETQRMRTTLAELIPANNSLRQLVMLMAKGVKENQFYKNLPEFLALTACFSESEKLLLISFGYQMSAADGTIDKREKEYLKIIAKRLEVDDRYLTILEASFSSQVIRDTAALDEVYLLLDPAQFQSLDSLFVRAASHIIEHLPAKPKPQINQKVLVSSYQELKKFQEYREQLKGVCDRLNQIITDGHERAVITDDLAGKIKETSDKLQSQCFRVVVVGEFSKGKSTLLNALLGEEIQPVRDLPCSGTVTILKYGSEKRVICRYKDGRDEEEISPEQYQEKASISEEAALVSAEDEIAKSEIAEIVFEHPELELCRNGVEIIDSPGLNEAEERTLVTQEVLKKADAVIFLTHAQSVLTNKEQELLKDLKKELNYGKEDEGAKNIFVVVNFFDLLRGEVSRKQIRQRAEKIVQEKNQIIAGENRIHFISAQSALDAVLSGRQNDEYLKTFQAFTSSLEKFLTVERGAISLKQSAAGLKKIIDISCAELNQKREILDGKLTLSQQDKPKIFEQMAQVSGRDVKIRVLAEELREKSLDETLESWNEWVEGLAERLIAKSNRWTSEHGHIMGQDKLTKDYANQFVRDITQEIENWGNQKVQAIVRQNMAVLEKQLTEDIYAIRQDFEKFDKQKSSNLVAQFNNLAIASNFGGIGTSGSGIASSISEVEDGGFFGGLGIGAAVGAALLFFTGLGFIGVILGALAAGAGGGLGWSWLDGDSVKAQIREKVCELGLEKFNESADSIFEKVQEKIIDGFEERIKASNGVMKEAMLLWENLLEDQEKRDRQSQEECDAEKVWIENKRQELLQVEKEIETILPSVG</sequence>
<keyword evidence="3" id="KW-0378">Hydrolase</keyword>
<organism evidence="9 10">
    <name type="scientific">Floridaenema aerugineum BLCC-F46</name>
    <dbReference type="NCBI Taxonomy" id="3153654"/>
    <lineage>
        <taxon>Bacteria</taxon>
        <taxon>Bacillati</taxon>
        <taxon>Cyanobacteriota</taxon>
        <taxon>Cyanophyceae</taxon>
        <taxon>Oscillatoriophycideae</taxon>
        <taxon>Aerosakkonematales</taxon>
        <taxon>Aerosakkonemataceae</taxon>
        <taxon>Floridanema</taxon>
        <taxon>Floridanema aerugineum</taxon>
    </lineage>
</organism>
<keyword evidence="6" id="KW-0812">Transmembrane</keyword>
<gene>
    <name evidence="9" type="ORF">ACE1CC_08975</name>
</gene>
<dbReference type="SUPFAM" id="SSF52540">
    <property type="entry name" value="P-loop containing nucleoside triphosphate hydrolases"/>
    <property type="match status" value="1"/>
</dbReference>
<feature type="domain" description="Co-chaperone DjlA N-terminal" evidence="8">
    <location>
        <begin position="35"/>
        <end position="145"/>
    </location>
</feature>
<dbReference type="PANTHER" id="PTHR10465:SF0">
    <property type="entry name" value="SARCALUMENIN"/>
    <property type="match status" value="1"/>
</dbReference>
<dbReference type="InterPro" id="IPR029024">
    <property type="entry name" value="TerB-like"/>
</dbReference>
<dbReference type="Pfam" id="PF00350">
    <property type="entry name" value="Dynamin_N"/>
    <property type="match status" value="1"/>
</dbReference>
<keyword evidence="6" id="KW-1133">Transmembrane helix</keyword>
<keyword evidence="2" id="KW-0547">Nucleotide-binding</keyword>
<dbReference type="Gene3D" id="3.40.50.300">
    <property type="entry name" value="P-loop containing nucleotide triphosphate hydrolases"/>
    <property type="match status" value="1"/>
</dbReference>
<keyword evidence="5 6" id="KW-0472">Membrane</keyword>
<dbReference type="Gene3D" id="1.10.3680.10">
    <property type="entry name" value="TerB-like"/>
    <property type="match status" value="1"/>
</dbReference>
<evidence type="ECO:0000259" key="7">
    <source>
        <dbReference type="Pfam" id="PF00350"/>
    </source>
</evidence>
<evidence type="ECO:0000259" key="8">
    <source>
        <dbReference type="Pfam" id="PF05099"/>
    </source>
</evidence>
<dbReference type="InterPro" id="IPR027094">
    <property type="entry name" value="Mitofusin_fam"/>
</dbReference>
<proteinExistence type="predicted"/>
<comment type="subcellular location">
    <subcellularLocation>
        <location evidence="1">Membrane</location>
    </subcellularLocation>
</comment>
<dbReference type="InterPro" id="IPR045063">
    <property type="entry name" value="Dynamin_N"/>
</dbReference>
<dbReference type="CDD" id="cd07177">
    <property type="entry name" value="terB_like"/>
    <property type="match status" value="1"/>
</dbReference>
<name>A0ABV4X3X1_9CYAN</name>
<evidence type="ECO:0000313" key="9">
    <source>
        <dbReference type="EMBL" id="MFB2877016.1"/>
    </source>
</evidence>
<dbReference type="CDD" id="cd09912">
    <property type="entry name" value="DLP_2"/>
    <property type="match status" value="1"/>
</dbReference>
<dbReference type="SUPFAM" id="SSF158682">
    <property type="entry name" value="TerB-like"/>
    <property type="match status" value="1"/>
</dbReference>
<dbReference type="Pfam" id="PF05099">
    <property type="entry name" value="TerB"/>
    <property type="match status" value="1"/>
</dbReference>
<dbReference type="PANTHER" id="PTHR10465">
    <property type="entry name" value="TRANSMEMBRANE GTPASE FZO1"/>
    <property type="match status" value="1"/>
</dbReference>
<dbReference type="InterPro" id="IPR027417">
    <property type="entry name" value="P-loop_NTPase"/>
</dbReference>
<evidence type="ECO:0000256" key="6">
    <source>
        <dbReference type="SAM" id="Phobius"/>
    </source>
</evidence>
<protein>
    <submittedName>
        <fullName evidence="9">Dynamin family protein</fullName>
    </submittedName>
</protein>
<dbReference type="InterPro" id="IPR007791">
    <property type="entry name" value="DjlA_N"/>
</dbReference>
<evidence type="ECO:0000313" key="10">
    <source>
        <dbReference type="Proteomes" id="UP001576774"/>
    </source>
</evidence>
<reference evidence="9 10" key="1">
    <citation type="submission" date="2024-09" db="EMBL/GenBank/DDBJ databases">
        <title>Floridaenema gen nov. (Aerosakkonemataceae, Aerosakkonematales ord. nov., Cyanobacteria) from benthic tropical and subtropical fresh waters, with the description of four new species.</title>
        <authorList>
            <person name="Moretto J.A."/>
            <person name="Berthold D.E."/>
            <person name="Lefler F.W."/>
            <person name="Huang I.-S."/>
            <person name="Laughinghouse H. IV."/>
        </authorList>
    </citation>
    <scope>NUCLEOTIDE SEQUENCE [LARGE SCALE GENOMIC DNA]</scope>
    <source>
        <strain evidence="9 10">BLCC-F46</strain>
    </source>
</reference>
<evidence type="ECO:0000256" key="5">
    <source>
        <dbReference type="ARBA" id="ARBA00023136"/>
    </source>
</evidence>
<evidence type="ECO:0000256" key="2">
    <source>
        <dbReference type="ARBA" id="ARBA00022741"/>
    </source>
</evidence>
<feature type="domain" description="Dynamin N-terminal" evidence="7">
    <location>
        <begin position="267"/>
        <end position="423"/>
    </location>
</feature>
<comment type="caution">
    <text evidence="9">The sequence shown here is derived from an EMBL/GenBank/DDBJ whole genome shotgun (WGS) entry which is preliminary data.</text>
</comment>
<evidence type="ECO:0000256" key="4">
    <source>
        <dbReference type="ARBA" id="ARBA00023134"/>
    </source>
</evidence>